<name>C4JTM3_UNCRE</name>
<accession>C4JTM3</accession>
<dbReference type="Proteomes" id="UP000002058">
    <property type="component" value="Unassembled WGS sequence"/>
</dbReference>
<evidence type="ECO:0000256" key="1">
    <source>
        <dbReference type="SAM" id="SignalP"/>
    </source>
</evidence>
<dbReference type="KEGG" id="ure:UREG_05812"/>
<dbReference type="VEuPathDB" id="FungiDB:UREG_05812"/>
<protein>
    <submittedName>
        <fullName evidence="2">Uncharacterized protein</fullName>
    </submittedName>
</protein>
<reference evidence="3" key="1">
    <citation type="journal article" date="2009" name="Genome Res.">
        <title>Comparative genomic analyses of the human fungal pathogens Coccidioides and their relatives.</title>
        <authorList>
            <person name="Sharpton T.J."/>
            <person name="Stajich J.E."/>
            <person name="Rounsley S.D."/>
            <person name="Gardner M.J."/>
            <person name="Wortman J.R."/>
            <person name="Jordar V.S."/>
            <person name="Maiti R."/>
            <person name="Kodira C.D."/>
            <person name="Neafsey D.E."/>
            <person name="Zeng Q."/>
            <person name="Hung C.-Y."/>
            <person name="McMahan C."/>
            <person name="Muszewska A."/>
            <person name="Grynberg M."/>
            <person name="Mandel M.A."/>
            <person name="Kellner E.M."/>
            <person name="Barker B.M."/>
            <person name="Galgiani J.N."/>
            <person name="Orbach M.J."/>
            <person name="Kirkland T.N."/>
            <person name="Cole G.T."/>
            <person name="Henn M.R."/>
            <person name="Birren B.W."/>
            <person name="Taylor J.W."/>
        </authorList>
    </citation>
    <scope>NUCLEOTIDE SEQUENCE [LARGE SCALE GENOMIC DNA]</scope>
    <source>
        <strain evidence="3">UAMH 1704</strain>
    </source>
</reference>
<organism evidence="2 3">
    <name type="scientific">Uncinocarpus reesii (strain UAMH 1704)</name>
    <dbReference type="NCBI Taxonomy" id="336963"/>
    <lineage>
        <taxon>Eukaryota</taxon>
        <taxon>Fungi</taxon>
        <taxon>Dikarya</taxon>
        <taxon>Ascomycota</taxon>
        <taxon>Pezizomycotina</taxon>
        <taxon>Eurotiomycetes</taxon>
        <taxon>Eurotiomycetidae</taxon>
        <taxon>Onygenales</taxon>
        <taxon>Onygenaceae</taxon>
        <taxon>Uncinocarpus</taxon>
    </lineage>
</organism>
<feature type="chain" id="PRO_5002939427" evidence="1">
    <location>
        <begin position="18"/>
        <end position="114"/>
    </location>
</feature>
<dbReference type="RefSeq" id="XP_002585123.1">
    <property type="nucleotide sequence ID" value="XM_002585077.1"/>
</dbReference>
<evidence type="ECO:0000313" key="3">
    <source>
        <dbReference type="Proteomes" id="UP000002058"/>
    </source>
</evidence>
<dbReference type="AlphaFoldDB" id="C4JTM3"/>
<dbReference type="InParanoid" id="C4JTM3"/>
<sequence length="114" mass="12438">MVYQQAILLILVPFGRIFPQCSPHSPKGNNKEANEPLSVICEMLGHRAPANKAARAKSFIVPNGSSGFFGQLSRQIEADGKLAILWPSIQSRNKGFVVELSEITAERAMGCSRL</sequence>
<dbReference type="GeneID" id="8443557"/>
<dbReference type="HOGENOM" id="CLU_2122898_0_0_1"/>
<keyword evidence="1" id="KW-0732">Signal</keyword>
<evidence type="ECO:0000313" key="2">
    <source>
        <dbReference type="EMBL" id="EEP80970.1"/>
    </source>
</evidence>
<proteinExistence type="predicted"/>
<dbReference type="EMBL" id="CH476617">
    <property type="protein sequence ID" value="EEP80970.1"/>
    <property type="molecule type" value="Genomic_DNA"/>
</dbReference>
<feature type="signal peptide" evidence="1">
    <location>
        <begin position="1"/>
        <end position="17"/>
    </location>
</feature>
<gene>
    <name evidence="2" type="ORF">UREG_05812</name>
</gene>
<keyword evidence="3" id="KW-1185">Reference proteome</keyword>